<dbReference type="PANTHER" id="PTHR32305:SF15">
    <property type="entry name" value="PROTEIN RHSA-RELATED"/>
    <property type="match status" value="1"/>
</dbReference>
<dbReference type="Proteomes" id="UP001165308">
    <property type="component" value="Unassembled WGS sequence"/>
</dbReference>
<dbReference type="Gene3D" id="2.180.10.10">
    <property type="entry name" value="RHS repeat-associated core"/>
    <property type="match status" value="1"/>
</dbReference>
<organism evidence="1 2">
    <name type="scientific">Halomonas llamarensis</name>
    <dbReference type="NCBI Taxonomy" id="2945104"/>
    <lineage>
        <taxon>Bacteria</taxon>
        <taxon>Pseudomonadati</taxon>
        <taxon>Pseudomonadota</taxon>
        <taxon>Gammaproteobacteria</taxon>
        <taxon>Oceanospirillales</taxon>
        <taxon>Halomonadaceae</taxon>
        <taxon>Halomonas</taxon>
    </lineage>
</organism>
<accession>A0ABT0SVL0</accession>
<dbReference type="RefSeq" id="WP_250084498.1">
    <property type="nucleotide sequence ID" value="NZ_JAMJPJ010000077.1"/>
</dbReference>
<evidence type="ECO:0000313" key="1">
    <source>
        <dbReference type="EMBL" id="MCL7931766.1"/>
    </source>
</evidence>
<dbReference type="NCBIfam" id="TIGR03696">
    <property type="entry name" value="Rhs_assc_core"/>
    <property type="match status" value="1"/>
</dbReference>
<dbReference type="InterPro" id="IPR050708">
    <property type="entry name" value="T6SS_VgrG/RHS"/>
</dbReference>
<gene>
    <name evidence="1" type="ORF">M8006_17610</name>
</gene>
<feature type="non-terminal residue" evidence="1">
    <location>
        <position position="1"/>
    </location>
</feature>
<comment type="caution">
    <text evidence="1">The sequence shown here is derived from an EMBL/GenBank/DDBJ whole genome shotgun (WGS) entry which is preliminary data.</text>
</comment>
<dbReference type="PANTHER" id="PTHR32305">
    <property type="match status" value="1"/>
</dbReference>
<name>A0ABT0SVL0_9GAMM</name>
<dbReference type="EMBL" id="JAMJPJ010000077">
    <property type="protein sequence ID" value="MCL7931766.1"/>
    <property type="molecule type" value="Genomic_DNA"/>
</dbReference>
<protein>
    <submittedName>
        <fullName evidence="1">RHS repeat-associated core domain-containing protein</fullName>
    </submittedName>
</protein>
<sequence>NRHRYYDPQQGRYISQDPIGLRGGTNLYGYVTNPTGMVDPLGLFGSRRTYGLGGGPYSQSNTVGRQAEDLVTSVEPNIAAETFGGFFGQTVSTGLKFDSEGNAATVVTECQQYGLGVFRGAGTGGNIAVSSTPLENGTSETWGPFVRAGVVKGGGGSIDVGGNSIAGASGWLGPSTGMAGGLQHCKATTTVHGNIKDAQEYLKDLLSGNKNEDNQ</sequence>
<keyword evidence="2" id="KW-1185">Reference proteome</keyword>
<evidence type="ECO:0000313" key="2">
    <source>
        <dbReference type="Proteomes" id="UP001165308"/>
    </source>
</evidence>
<dbReference type="InterPro" id="IPR022385">
    <property type="entry name" value="Rhs_assc_core"/>
</dbReference>
<proteinExistence type="predicted"/>
<reference evidence="1" key="1">
    <citation type="submission" date="2022-05" db="EMBL/GenBank/DDBJ databases">
        <title>Halomonas geminus sp. nov. and Halomonas llamarensis sp. nov. isolated from high-altitude salars of the Atacama Desert.</title>
        <authorList>
            <person name="Hintersatz C."/>
            <person name="Rojas L.A."/>
            <person name="Wei T.-S."/>
            <person name="Kutschke S."/>
            <person name="Lehmann F."/>
            <person name="Jain R."/>
            <person name="Pollmann K."/>
        </authorList>
    </citation>
    <scope>NUCLEOTIDE SEQUENCE</scope>
    <source>
        <strain evidence="1">ATCHA</strain>
    </source>
</reference>